<dbReference type="EMBL" id="CM001220">
    <property type="protein sequence ID" value="AES89936.1"/>
    <property type="molecule type" value="Genomic_DNA"/>
</dbReference>
<keyword evidence="3" id="KW-1185">Reference proteome</keyword>
<dbReference type="PaxDb" id="3880-AES89936"/>
<proteinExistence type="predicted"/>
<gene>
    <name evidence="1" type="ordered locus">MTR_4g081960</name>
</gene>
<evidence type="ECO:0000313" key="3">
    <source>
        <dbReference type="Proteomes" id="UP000002051"/>
    </source>
</evidence>
<dbReference type="HOGENOM" id="CLU_1167379_0_0_1"/>
<dbReference type="EnsemblPlants" id="AES89936">
    <property type="protein sequence ID" value="AES89936"/>
    <property type="gene ID" value="MTR_4g081960"/>
</dbReference>
<reference evidence="1 3" key="2">
    <citation type="journal article" date="2014" name="BMC Genomics">
        <title>An improved genome release (version Mt4.0) for the model legume Medicago truncatula.</title>
        <authorList>
            <person name="Tang H."/>
            <person name="Krishnakumar V."/>
            <person name="Bidwell S."/>
            <person name="Rosen B."/>
            <person name="Chan A."/>
            <person name="Zhou S."/>
            <person name="Gentzbittel L."/>
            <person name="Childs K.L."/>
            <person name="Yandell M."/>
            <person name="Gundlach H."/>
            <person name="Mayer K.F."/>
            <person name="Schwartz D.C."/>
            <person name="Town C.D."/>
        </authorList>
    </citation>
    <scope>GENOME REANNOTATION</scope>
    <source>
        <strain evidence="2 3">cv. Jemalong A17</strain>
    </source>
</reference>
<dbReference type="Proteomes" id="UP000002051">
    <property type="component" value="Chromosome 4"/>
</dbReference>
<organism evidence="1 3">
    <name type="scientific">Medicago truncatula</name>
    <name type="common">Barrel medic</name>
    <name type="synonym">Medicago tribuloides</name>
    <dbReference type="NCBI Taxonomy" id="3880"/>
    <lineage>
        <taxon>Eukaryota</taxon>
        <taxon>Viridiplantae</taxon>
        <taxon>Streptophyta</taxon>
        <taxon>Embryophyta</taxon>
        <taxon>Tracheophyta</taxon>
        <taxon>Spermatophyta</taxon>
        <taxon>Magnoliopsida</taxon>
        <taxon>eudicotyledons</taxon>
        <taxon>Gunneridae</taxon>
        <taxon>Pentapetalae</taxon>
        <taxon>rosids</taxon>
        <taxon>fabids</taxon>
        <taxon>Fabales</taxon>
        <taxon>Fabaceae</taxon>
        <taxon>Papilionoideae</taxon>
        <taxon>50 kb inversion clade</taxon>
        <taxon>NPAAA clade</taxon>
        <taxon>Hologalegina</taxon>
        <taxon>IRL clade</taxon>
        <taxon>Trifolieae</taxon>
        <taxon>Medicago</taxon>
    </lineage>
</organism>
<dbReference type="AlphaFoldDB" id="G7JG87"/>
<reference evidence="1 3" key="1">
    <citation type="journal article" date="2011" name="Nature">
        <title>The Medicago genome provides insight into the evolution of rhizobial symbioses.</title>
        <authorList>
            <person name="Young N.D."/>
            <person name="Debelle F."/>
            <person name="Oldroyd G.E."/>
            <person name="Geurts R."/>
            <person name="Cannon S.B."/>
            <person name="Udvardi M.K."/>
            <person name="Benedito V.A."/>
            <person name="Mayer K.F."/>
            <person name="Gouzy J."/>
            <person name="Schoof H."/>
            <person name="Van de Peer Y."/>
            <person name="Proost S."/>
            <person name="Cook D.R."/>
            <person name="Meyers B.C."/>
            <person name="Spannagl M."/>
            <person name="Cheung F."/>
            <person name="De Mita S."/>
            <person name="Krishnakumar V."/>
            <person name="Gundlach H."/>
            <person name="Zhou S."/>
            <person name="Mudge J."/>
            <person name="Bharti A.K."/>
            <person name="Murray J.D."/>
            <person name="Naoumkina M.A."/>
            <person name="Rosen B."/>
            <person name="Silverstein K.A."/>
            <person name="Tang H."/>
            <person name="Rombauts S."/>
            <person name="Zhao P.X."/>
            <person name="Zhou P."/>
            <person name="Barbe V."/>
            <person name="Bardou P."/>
            <person name="Bechner M."/>
            <person name="Bellec A."/>
            <person name="Berger A."/>
            <person name="Berges H."/>
            <person name="Bidwell S."/>
            <person name="Bisseling T."/>
            <person name="Choisne N."/>
            <person name="Couloux A."/>
            <person name="Denny R."/>
            <person name="Deshpande S."/>
            <person name="Dai X."/>
            <person name="Doyle J.J."/>
            <person name="Dudez A.M."/>
            <person name="Farmer A.D."/>
            <person name="Fouteau S."/>
            <person name="Franken C."/>
            <person name="Gibelin C."/>
            <person name="Gish J."/>
            <person name="Goldstein S."/>
            <person name="Gonzalez A.J."/>
            <person name="Green P.J."/>
            <person name="Hallab A."/>
            <person name="Hartog M."/>
            <person name="Hua A."/>
            <person name="Humphray S.J."/>
            <person name="Jeong D.H."/>
            <person name="Jing Y."/>
            <person name="Jocker A."/>
            <person name="Kenton S.M."/>
            <person name="Kim D.J."/>
            <person name="Klee K."/>
            <person name="Lai H."/>
            <person name="Lang C."/>
            <person name="Lin S."/>
            <person name="Macmil S.L."/>
            <person name="Magdelenat G."/>
            <person name="Matthews L."/>
            <person name="McCorrison J."/>
            <person name="Monaghan E.L."/>
            <person name="Mun J.H."/>
            <person name="Najar F.Z."/>
            <person name="Nicholson C."/>
            <person name="Noirot C."/>
            <person name="O'Bleness M."/>
            <person name="Paule C.R."/>
            <person name="Poulain J."/>
            <person name="Prion F."/>
            <person name="Qin B."/>
            <person name="Qu C."/>
            <person name="Retzel E.F."/>
            <person name="Riddle C."/>
            <person name="Sallet E."/>
            <person name="Samain S."/>
            <person name="Samson N."/>
            <person name="Sanders I."/>
            <person name="Saurat O."/>
            <person name="Scarpelli C."/>
            <person name="Schiex T."/>
            <person name="Segurens B."/>
            <person name="Severin A.J."/>
            <person name="Sherrier D.J."/>
            <person name="Shi R."/>
            <person name="Sims S."/>
            <person name="Singer S.R."/>
            <person name="Sinharoy S."/>
            <person name="Sterck L."/>
            <person name="Viollet A."/>
            <person name="Wang B.B."/>
            <person name="Wang K."/>
            <person name="Wang M."/>
            <person name="Wang X."/>
            <person name="Warfsmann J."/>
            <person name="Weissenbach J."/>
            <person name="White D.D."/>
            <person name="White J.D."/>
            <person name="Wiley G.B."/>
            <person name="Wincker P."/>
            <person name="Xing Y."/>
            <person name="Yang L."/>
            <person name="Yao Z."/>
            <person name="Ying F."/>
            <person name="Zhai J."/>
            <person name="Zhou L."/>
            <person name="Zuber A."/>
            <person name="Denarie J."/>
            <person name="Dixon R.A."/>
            <person name="May G.D."/>
            <person name="Schwartz D.C."/>
            <person name="Rogers J."/>
            <person name="Quetier F."/>
            <person name="Town C.D."/>
            <person name="Roe B.A."/>
        </authorList>
    </citation>
    <scope>NUCLEOTIDE SEQUENCE [LARGE SCALE GENOMIC DNA]</scope>
    <source>
        <strain evidence="1">A17</strain>
        <strain evidence="2 3">cv. Jemalong A17</strain>
    </source>
</reference>
<reference evidence="2" key="3">
    <citation type="submission" date="2015-04" db="UniProtKB">
        <authorList>
            <consortium name="EnsemblPlants"/>
        </authorList>
    </citation>
    <scope>IDENTIFICATION</scope>
    <source>
        <strain evidence="2">cv. Jemalong A17</strain>
    </source>
</reference>
<evidence type="ECO:0000313" key="1">
    <source>
        <dbReference type="EMBL" id="AES89936.1"/>
    </source>
</evidence>
<accession>G7JG87</accession>
<evidence type="ECO:0008006" key="4">
    <source>
        <dbReference type="Google" id="ProtNLM"/>
    </source>
</evidence>
<evidence type="ECO:0000313" key="2">
    <source>
        <dbReference type="EnsemblPlants" id="AES89936"/>
    </source>
</evidence>
<sequence>MCRRRIPSVNAGKCAVMRGEHETISRLFFECAFFSKILTSVANWLGVSVVYHNISSVHLNSFVGLMRGNKGIELGLRTISFTCLWSIWKARNAKKIQDKKVSTDKIVDQVRLLSWNWLTKSTIFKYELDQWWSCPLALLGVMGEVAGLLQEQLHVAMLLAWSGAFRRWPESDRMGGVSWRRIGLKIVYCEMSSNAPLRLQLNGLFPYKPNDFSLLNNLKFQPAAEINPKENRVEYHVI</sequence>
<name>G7JG87_MEDTR</name>
<protein>
    <recommendedName>
        <fullName evidence="4">Reverse transcriptase zinc-binding domain-containing protein</fullName>
    </recommendedName>
</protein>